<keyword evidence="2" id="KW-1185">Reference proteome</keyword>
<proteinExistence type="predicted"/>
<dbReference type="EMBL" id="WJBH02000052">
    <property type="protein sequence ID" value="KAI9551050.1"/>
    <property type="molecule type" value="Genomic_DNA"/>
</dbReference>
<organism evidence="1 2">
    <name type="scientific">Daphnia sinensis</name>
    <dbReference type="NCBI Taxonomy" id="1820382"/>
    <lineage>
        <taxon>Eukaryota</taxon>
        <taxon>Metazoa</taxon>
        <taxon>Ecdysozoa</taxon>
        <taxon>Arthropoda</taxon>
        <taxon>Crustacea</taxon>
        <taxon>Branchiopoda</taxon>
        <taxon>Diplostraca</taxon>
        <taxon>Cladocera</taxon>
        <taxon>Anomopoda</taxon>
        <taxon>Daphniidae</taxon>
        <taxon>Daphnia</taxon>
        <taxon>Daphnia similis group</taxon>
    </lineage>
</organism>
<dbReference type="AlphaFoldDB" id="A0AAD5KV98"/>
<reference evidence="1" key="1">
    <citation type="submission" date="2022-05" db="EMBL/GenBank/DDBJ databases">
        <title>A multi-omics perspective on studying reproductive biology in Daphnia sinensis.</title>
        <authorList>
            <person name="Jia J."/>
        </authorList>
    </citation>
    <scope>NUCLEOTIDE SEQUENCE</scope>
    <source>
        <strain evidence="1">WSL</strain>
    </source>
</reference>
<evidence type="ECO:0000313" key="1">
    <source>
        <dbReference type="EMBL" id="KAI9551050.1"/>
    </source>
</evidence>
<name>A0AAD5KV98_9CRUS</name>
<evidence type="ECO:0000313" key="2">
    <source>
        <dbReference type="Proteomes" id="UP000820818"/>
    </source>
</evidence>
<accession>A0AAD5KV98</accession>
<comment type="caution">
    <text evidence="1">The sequence shown here is derived from an EMBL/GenBank/DDBJ whole genome shotgun (WGS) entry which is preliminary data.</text>
</comment>
<dbReference type="Proteomes" id="UP000820818">
    <property type="component" value="Unassembled WGS sequence"/>
</dbReference>
<sequence>MGQEAVEQMKEEVAEETVEEITEADMCHLDNIPTIQAFALTVERDLIKRSTVVEE</sequence>
<protein>
    <submittedName>
        <fullName evidence="1">Uncharacterized protein</fullName>
    </submittedName>
</protein>
<gene>
    <name evidence="1" type="ORF">GHT06_007650</name>
</gene>